<organism evidence="3 4">
    <name type="scientific">Orbilia ellipsospora</name>
    <dbReference type="NCBI Taxonomy" id="2528407"/>
    <lineage>
        <taxon>Eukaryota</taxon>
        <taxon>Fungi</taxon>
        <taxon>Dikarya</taxon>
        <taxon>Ascomycota</taxon>
        <taxon>Pezizomycotina</taxon>
        <taxon>Orbiliomycetes</taxon>
        <taxon>Orbiliales</taxon>
        <taxon>Orbiliaceae</taxon>
        <taxon>Orbilia</taxon>
    </lineage>
</organism>
<dbReference type="Proteomes" id="UP001365542">
    <property type="component" value="Unassembled WGS sequence"/>
</dbReference>
<dbReference type="EMBL" id="JAVHJO010000009">
    <property type="protein sequence ID" value="KAK6537399.1"/>
    <property type="molecule type" value="Genomic_DNA"/>
</dbReference>
<protein>
    <submittedName>
        <fullName evidence="3">Uncharacterized protein</fullName>
    </submittedName>
</protein>
<feature type="region of interest" description="Disordered" evidence="1">
    <location>
        <begin position="146"/>
        <end position="196"/>
    </location>
</feature>
<accession>A0AAV9X5P3</accession>
<feature type="transmembrane region" description="Helical" evidence="2">
    <location>
        <begin position="205"/>
        <end position="228"/>
    </location>
</feature>
<name>A0AAV9X5P3_9PEZI</name>
<evidence type="ECO:0000256" key="1">
    <source>
        <dbReference type="SAM" id="MobiDB-lite"/>
    </source>
</evidence>
<keyword evidence="4" id="KW-1185">Reference proteome</keyword>
<evidence type="ECO:0000256" key="2">
    <source>
        <dbReference type="SAM" id="Phobius"/>
    </source>
</evidence>
<dbReference type="AlphaFoldDB" id="A0AAV9X5P3"/>
<sequence length="346" mass="36422">MALQAATHITAAPQYQPPHGGRIAFGADGLFKRQDLTFSSCGLDCAADDFCQGYRSNFGFCCPSSVLTRTEFNYCGPATTCIPYGVTSVSDFFFDSTRSIQYCGADRPNCATYVYTNDDYTQIFCADGQSGVYSFDTTSTKGQSATFIGRTTSPADTTTPPPSAVVVSRTTPASSTGAPTSFTSNATNAPATQSAAPKSGLGTGAVAGIAVAAAIVGIALAIGGFFIWRRSKKNKNTGVTPVVPNQQFPQQPPMNQQHGVGGPYDPNAGYYQQQQPYTPVPQHPMSPGPQQDYYKANYPPQPQNAPVYELGGPGGAPVPPGPPHSPTPMYQETSAPIGAHRQELQG</sequence>
<feature type="compositionally biased region" description="Low complexity" evidence="1">
    <location>
        <begin position="150"/>
        <end position="184"/>
    </location>
</feature>
<gene>
    <name evidence="3" type="ORF">TWF694_011586</name>
</gene>
<feature type="region of interest" description="Disordered" evidence="1">
    <location>
        <begin position="237"/>
        <end position="346"/>
    </location>
</feature>
<feature type="compositionally biased region" description="Pro residues" evidence="1">
    <location>
        <begin position="278"/>
        <end position="287"/>
    </location>
</feature>
<feature type="compositionally biased region" description="Pro residues" evidence="1">
    <location>
        <begin position="316"/>
        <end position="326"/>
    </location>
</feature>
<keyword evidence="2" id="KW-1133">Transmembrane helix</keyword>
<keyword evidence="2" id="KW-0812">Transmembrane</keyword>
<keyword evidence="2" id="KW-0472">Membrane</keyword>
<feature type="compositionally biased region" description="Polar residues" evidence="1">
    <location>
        <begin position="185"/>
        <end position="196"/>
    </location>
</feature>
<comment type="caution">
    <text evidence="3">The sequence shown here is derived from an EMBL/GenBank/DDBJ whole genome shotgun (WGS) entry which is preliminary data.</text>
</comment>
<reference evidence="3 4" key="1">
    <citation type="submission" date="2019-10" db="EMBL/GenBank/DDBJ databases">
        <authorList>
            <person name="Palmer J.M."/>
        </authorList>
    </citation>
    <scope>NUCLEOTIDE SEQUENCE [LARGE SCALE GENOMIC DNA]</scope>
    <source>
        <strain evidence="3 4">TWF694</strain>
    </source>
</reference>
<evidence type="ECO:0000313" key="3">
    <source>
        <dbReference type="EMBL" id="KAK6537399.1"/>
    </source>
</evidence>
<evidence type="ECO:0000313" key="4">
    <source>
        <dbReference type="Proteomes" id="UP001365542"/>
    </source>
</evidence>
<proteinExistence type="predicted"/>
<feature type="compositionally biased region" description="Low complexity" evidence="1">
    <location>
        <begin position="241"/>
        <end position="257"/>
    </location>
</feature>